<gene>
    <name evidence="1" type="ORF">AVDCRST_MAG79-2202</name>
</gene>
<dbReference type="EMBL" id="CADCWC010000330">
    <property type="protein sequence ID" value="CAA9544939.1"/>
    <property type="molecule type" value="Genomic_DNA"/>
</dbReference>
<sequence>MPGTGDIDVRLTLVDADDDDLDVGTAALRRQLLELDVAGVARPTAPAPEGTRGLDGATIGSLVVTLASQQAVLGAVLSTVASWVGRRGTRKVRIQIG</sequence>
<protein>
    <submittedName>
        <fullName evidence="1">Uncharacterized protein</fullName>
    </submittedName>
</protein>
<feature type="non-terminal residue" evidence="1">
    <location>
        <position position="97"/>
    </location>
</feature>
<proteinExistence type="predicted"/>
<accession>A0A6J4UAK6</accession>
<organism evidence="1">
    <name type="scientific">uncultured Thermoleophilia bacterium</name>
    <dbReference type="NCBI Taxonomy" id="1497501"/>
    <lineage>
        <taxon>Bacteria</taxon>
        <taxon>Bacillati</taxon>
        <taxon>Actinomycetota</taxon>
        <taxon>Thermoleophilia</taxon>
        <taxon>environmental samples</taxon>
    </lineage>
</organism>
<name>A0A6J4UAK6_9ACTN</name>
<evidence type="ECO:0000313" key="1">
    <source>
        <dbReference type="EMBL" id="CAA9544939.1"/>
    </source>
</evidence>
<dbReference type="AlphaFoldDB" id="A0A6J4UAK6"/>
<reference evidence="1" key="1">
    <citation type="submission" date="2020-02" db="EMBL/GenBank/DDBJ databases">
        <authorList>
            <person name="Meier V. D."/>
        </authorList>
    </citation>
    <scope>NUCLEOTIDE SEQUENCE</scope>
    <source>
        <strain evidence="1">AVDCRST_MAG79</strain>
    </source>
</reference>